<keyword evidence="6" id="KW-0256">Endoplasmic reticulum</keyword>
<dbReference type="GO" id="GO:0071944">
    <property type="term" value="C:cell periphery"/>
    <property type="evidence" value="ECO:0007669"/>
    <property type="project" value="UniProtKB-ARBA"/>
</dbReference>
<feature type="domain" description="C2" evidence="13">
    <location>
        <begin position="826"/>
        <end position="944"/>
    </location>
</feature>
<comment type="subcellular location">
    <subcellularLocation>
        <location evidence="1">Endoplasmic reticulum membrane</location>
    </subcellularLocation>
</comment>
<dbReference type="OrthoDB" id="1029639at2759"/>
<dbReference type="PANTHER" id="PTHR46980:SF2">
    <property type="entry name" value="TRICALBIN-1-RELATED"/>
    <property type="match status" value="1"/>
</dbReference>
<keyword evidence="3" id="KW-0597">Phosphoprotein</keyword>
<dbReference type="InterPro" id="IPR035892">
    <property type="entry name" value="C2_domain_sf"/>
</dbReference>
<evidence type="ECO:0000259" key="14">
    <source>
        <dbReference type="PROSITE" id="PS51847"/>
    </source>
</evidence>
<dbReference type="FunCoup" id="A0A1Y1XYJ1">
    <property type="interactions" value="34"/>
</dbReference>
<evidence type="ECO:0000256" key="2">
    <source>
        <dbReference type="ARBA" id="ARBA00022448"/>
    </source>
</evidence>
<comment type="caution">
    <text evidence="15">The sequence shown here is derived from an EMBL/GenBank/DDBJ whole genome shotgun (WGS) entry which is preliminary data.</text>
</comment>
<dbReference type="CDD" id="cd04052">
    <property type="entry name" value="C2B_Tricalbin-like"/>
    <property type="match status" value="1"/>
</dbReference>
<dbReference type="CDD" id="cd21678">
    <property type="entry name" value="SMP_TCB"/>
    <property type="match status" value="1"/>
</dbReference>
<reference evidence="15 16" key="1">
    <citation type="submission" date="2016-07" db="EMBL/GenBank/DDBJ databases">
        <title>Pervasive Adenine N6-methylation of Active Genes in Fungi.</title>
        <authorList>
            <consortium name="DOE Joint Genome Institute"/>
            <person name="Mondo S.J."/>
            <person name="Dannebaum R.O."/>
            <person name="Kuo R.C."/>
            <person name="Labutti K."/>
            <person name="Haridas S."/>
            <person name="Kuo A."/>
            <person name="Salamov A."/>
            <person name="Ahrendt S.R."/>
            <person name="Lipzen A."/>
            <person name="Sullivan W."/>
            <person name="Andreopoulos W.B."/>
            <person name="Clum A."/>
            <person name="Lindquist E."/>
            <person name="Daum C."/>
            <person name="Ramamoorthy G.K."/>
            <person name="Gryganskyi A."/>
            <person name="Culley D."/>
            <person name="Magnuson J.K."/>
            <person name="James T.Y."/>
            <person name="O'Malley M.A."/>
            <person name="Stajich J.E."/>
            <person name="Spatafora J.W."/>
            <person name="Visel A."/>
            <person name="Grigoriev I.V."/>
        </authorList>
    </citation>
    <scope>NUCLEOTIDE SEQUENCE [LARGE SCALE GENOMIC DNA]</scope>
    <source>
        <strain evidence="15 16">CBS 931.73</strain>
    </source>
</reference>
<dbReference type="InterPro" id="IPR037765">
    <property type="entry name" value="C2B_Tricalbin"/>
</dbReference>
<keyword evidence="2" id="KW-0813">Transport</keyword>
<evidence type="ECO:0000256" key="3">
    <source>
        <dbReference type="ARBA" id="ARBA00022553"/>
    </source>
</evidence>
<sequence>MNEAIQGKADKEPPQPNTPIHSFQPGVSPEEKVKIEEAAGTVLPNTPLSSDINETKSVASDTKSEKFGGPNIPLERSATAYTTQSLQSTDSTATVGWKESNESFLSSYSGQEWQNVACLVAITLVTYLLAKLGLGLAWCLVVLAFVAKYYINSVKRFRRNARDDISRELALTKLFTDTESTEWLNMFLNKFWLIYEPALSATIVSIADGILAVSTPAFLDSLRLSEFTLGTKAPRVESVKTFSNEDDETVEMEWEVSFTPNDLLDLTKSQLRNKINPKIVLEVRVGKGFVGAGIPILVEDISFNGRMRVKMRLMSSFPHMQSVDLSFIEPPSFDYILKPLGGETFGFDIAHIPGLSAFIREQVHAILGPMLYNPNVFTLNMEQIMSGVDTEAAIGVLRLHIRNARNLKNLEVLGLSDPYVRLHINNRAELGRTSYKQNTLNPVWDETFFILIHDLNETLSLEVFDKEEIKKDRSLGTATFNMACLLDEPEQDHIIAKVIREGGKEHGEVCFDATYCPVVEPTVHEDGTITQIESNQGILKVFVHQAKDLTHKASTKHSPYCVVKLRGKTILTTKVLKRKSSPVWEDAGEVFVNDKSTAVLSFDVLDSRGVAVDPALGKFSIGLNEALKRMEEQNQWFPLRGHYSGKLRVSFVWSPIELSSEIIPAGHLAPPTGVVRLDLIGARNLKNVEKIGKSDPYVVVSVSGRTLTRTEVIGNNLNPEWNETHYIGIRSPREVIYFDVYDFDKVGKDRRLGSASVPAKQIFGEQIGKNRWGPGAPQELRLGLHLEGKERGEIHLKASFNPLIEPVSPSDPVTPEPVEGSEVVAPTQALKKPIDYTQYTTGLLSVTLGHTQGMKRQVETPYADVLLNNNEYNVVHRTKAKKRATNPAFDEQCEVFIQEAQFATISVCVREMNDERTVIARKTIEVPDILERLSKEDPTDGYWYEFDNTDGKILLKFKFSPVEISIDESESWINKGLVNVKIIKAQGLRAADSSGTSDPYVQVKVNDVKIYKTKVIKKTLSPVFNEEFTAQIHDRNTSSLIFHVYDWNQVQSSEQLGYFQINTNKLEPFTWVQDNFELSDGTGTLTLRMMFRPEHVGRMTTDRKQTFHAATRSAIGKGVGGATKVVGGTIGGIGKGVGGLFSKG</sequence>
<dbReference type="InterPro" id="IPR000008">
    <property type="entry name" value="C2_dom"/>
</dbReference>
<feature type="domain" description="C2" evidence="13">
    <location>
        <begin position="958"/>
        <end position="1076"/>
    </location>
</feature>
<accession>A0A1Y1XYJ1</accession>
<keyword evidence="9" id="KW-0446">Lipid-binding</keyword>
<feature type="domain" description="C2" evidence="13">
    <location>
        <begin position="378"/>
        <end position="495"/>
    </location>
</feature>
<keyword evidence="5" id="KW-0677">Repeat</keyword>
<evidence type="ECO:0000313" key="15">
    <source>
        <dbReference type="EMBL" id="ORX90808.1"/>
    </source>
</evidence>
<evidence type="ECO:0000256" key="10">
    <source>
        <dbReference type="ARBA" id="ARBA00023136"/>
    </source>
</evidence>
<evidence type="ECO:0000313" key="16">
    <source>
        <dbReference type="Proteomes" id="UP000193498"/>
    </source>
</evidence>
<keyword evidence="7 12" id="KW-1133">Transmembrane helix</keyword>
<dbReference type="Pfam" id="PF25669">
    <property type="entry name" value="SMP_MUG190-like"/>
    <property type="match status" value="1"/>
</dbReference>
<dbReference type="GO" id="GO:0061817">
    <property type="term" value="P:endoplasmic reticulum-plasma membrane tethering"/>
    <property type="evidence" value="ECO:0007669"/>
    <property type="project" value="InterPro"/>
</dbReference>
<keyword evidence="4 12" id="KW-0812">Transmembrane</keyword>
<dbReference type="Gene3D" id="2.60.40.150">
    <property type="entry name" value="C2 domain"/>
    <property type="match status" value="5"/>
</dbReference>
<dbReference type="InterPro" id="IPR017147">
    <property type="entry name" value="Tricalbin"/>
</dbReference>
<feature type="transmembrane region" description="Helical" evidence="12">
    <location>
        <begin position="135"/>
        <end position="151"/>
    </location>
</feature>
<evidence type="ECO:0000256" key="11">
    <source>
        <dbReference type="SAM" id="MobiDB-lite"/>
    </source>
</evidence>
<dbReference type="CDD" id="cd04044">
    <property type="entry name" value="C2A_Tricalbin-like"/>
    <property type="match status" value="1"/>
</dbReference>
<evidence type="ECO:0000256" key="9">
    <source>
        <dbReference type="ARBA" id="ARBA00023121"/>
    </source>
</evidence>
<evidence type="ECO:0000256" key="6">
    <source>
        <dbReference type="ARBA" id="ARBA00022824"/>
    </source>
</evidence>
<proteinExistence type="predicted"/>
<feature type="compositionally biased region" description="Polar residues" evidence="11">
    <location>
        <begin position="43"/>
        <end position="61"/>
    </location>
</feature>
<dbReference type="GO" id="GO:0008289">
    <property type="term" value="F:lipid binding"/>
    <property type="evidence" value="ECO:0007669"/>
    <property type="project" value="UniProtKB-KW"/>
</dbReference>
<gene>
    <name evidence="15" type="ORF">K493DRAFT_229544</name>
</gene>
<dbReference type="PRINTS" id="PR00360">
    <property type="entry name" value="C2DOMAIN"/>
</dbReference>
<dbReference type="PROSITE" id="PS51847">
    <property type="entry name" value="SMP"/>
    <property type="match status" value="1"/>
</dbReference>
<dbReference type="GO" id="GO:0006869">
    <property type="term" value="P:lipid transport"/>
    <property type="evidence" value="ECO:0007669"/>
    <property type="project" value="UniProtKB-KW"/>
</dbReference>
<keyword evidence="10 12" id="KW-0472">Membrane</keyword>
<evidence type="ECO:0000256" key="7">
    <source>
        <dbReference type="ARBA" id="ARBA00022989"/>
    </source>
</evidence>
<organism evidence="15 16">
    <name type="scientific">Basidiobolus meristosporus CBS 931.73</name>
    <dbReference type="NCBI Taxonomy" id="1314790"/>
    <lineage>
        <taxon>Eukaryota</taxon>
        <taxon>Fungi</taxon>
        <taxon>Fungi incertae sedis</taxon>
        <taxon>Zoopagomycota</taxon>
        <taxon>Entomophthoromycotina</taxon>
        <taxon>Basidiobolomycetes</taxon>
        <taxon>Basidiobolales</taxon>
        <taxon>Basidiobolaceae</taxon>
        <taxon>Basidiobolus</taxon>
    </lineage>
</organism>
<feature type="transmembrane region" description="Helical" evidence="12">
    <location>
        <begin position="198"/>
        <end position="219"/>
    </location>
</feature>
<dbReference type="InterPro" id="IPR052455">
    <property type="entry name" value="Tricalbin_domain"/>
</dbReference>
<dbReference type="Proteomes" id="UP000193498">
    <property type="component" value="Unassembled WGS sequence"/>
</dbReference>
<dbReference type="SUPFAM" id="SSF49562">
    <property type="entry name" value="C2 domain (Calcium/lipid-binding domain, CaLB)"/>
    <property type="match status" value="5"/>
</dbReference>
<evidence type="ECO:0000259" key="13">
    <source>
        <dbReference type="PROSITE" id="PS50004"/>
    </source>
</evidence>
<protein>
    <recommendedName>
        <fullName evidence="17">Tricalbin</fullName>
    </recommendedName>
</protein>
<evidence type="ECO:0000256" key="8">
    <source>
        <dbReference type="ARBA" id="ARBA00023055"/>
    </source>
</evidence>
<dbReference type="SMART" id="SM00239">
    <property type="entry name" value="C2"/>
    <property type="match status" value="5"/>
</dbReference>
<dbReference type="PROSITE" id="PS50004">
    <property type="entry name" value="C2"/>
    <property type="match status" value="5"/>
</dbReference>
<feature type="domain" description="SMP-LTD" evidence="14">
    <location>
        <begin position="177"/>
        <end position="382"/>
    </location>
</feature>
<keyword evidence="16" id="KW-1185">Reference proteome</keyword>
<dbReference type="EMBL" id="MCFE01000358">
    <property type="protein sequence ID" value="ORX90808.1"/>
    <property type="molecule type" value="Genomic_DNA"/>
</dbReference>
<dbReference type="Pfam" id="PF00168">
    <property type="entry name" value="C2"/>
    <property type="match status" value="5"/>
</dbReference>
<feature type="region of interest" description="Disordered" evidence="11">
    <location>
        <begin position="1"/>
        <end position="72"/>
    </location>
</feature>
<dbReference type="GO" id="GO:0005789">
    <property type="term" value="C:endoplasmic reticulum membrane"/>
    <property type="evidence" value="ECO:0007669"/>
    <property type="project" value="UniProtKB-SubCell"/>
</dbReference>
<dbReference type="PANTHER" id="PTHR46980">
    <property type="entry name" value="TRICALBIN-1-RELATED"/>
    <property type="match status" value="1"/>
</dbReference>
<dbReference type="InterPro" id="IPR031468">
    <property type="entry name" value="SMP_LBD"/>
</dbReference>
<keyword evidence="8" id="KW-0445">Lipid transport</keyword>
<dbReference type="InterPro" id="IPR037761">
    <property type="entry name" value="C2A_Tricalbin"/>
</dbReference>
<feature type="domain" description="C2" evidence="13">
    <location>
        <begin position="517"/>
        <end position="637"/>
    </location>
</feature>
<evidence type="ECO:0000256" key="4">
    <source>
        <dbReference type="ARBA" id="ARBA00022692"/>
    </source>
</evidence>
<name>A0A1Y1XYJ1_9FUNG</name>
<evidence type="ECO:0000256" key="12">
    <source>
        <dbReference type="SAM" id="Phobius"/>
    </source>
</evidence>
<evidence type="ECO:0008006" key="17">
    <source>
        <dbReference type="Google" id="ProtNLM"/>
    </source>
</evidence>
<dbReference type="PIRSF" id="PIRSF037232">
    <property type="entry name" value="Tricalbin"/>
    <property type="match status" value="1"/>
</dbReference>
<dbReference type="InParanoid" id="A0A1Y1XYJ1"/>
<dbReference type="AlphaFoldDB" id="A0A1Y1XYJ1"/>
<feature type="non-terminal residue" evidence="15">
    <location>
        <position position="1144"/>
    </location>
</feature>
<dbReference type="STRING" id="1314790.A0A1Y1XYJ1"/>
<evidence type="ECO:0000256" key="1">
    <source>
        <dbReference type="ARBA" id="ARBA00004586"/>
    </source>
</evidence>
<feature type="domain" description="C2" evidence="13">
    <location>
        <begin position="652"/>
        <end position="773"/>
    </location>
</feature>
<evidence type="ECO:0000256" key="5">
    <source>
        <dbReference type="ARBA" id="ARBA00022737"/>
    </source>
</evidence>